<evidence type="ECO:0000313" key="6">
    <source>
        <dbReference type="Proteomes" id="UP001184150"/>
    </source>
</evidence>
<protein>
    <submittedName>
        <fullName evidence="5">Aspartyl/asparaginyl beta-hydroxylase (Cupin superfamily)</fullName>
    </submittedName>
</protein>
<feature type="domain" description="Aspartyl/asparaginy/proline hydroxylase" evidence="4">
    <location>
        <begin position="163"/>
        <end position="326"/>
    </location>
</feature>
<dbReference type="PANTHER" id="PTHR46332">
    <property type="entry name" value="ASPARTATE BETA-HYDROXYLASE DOMAIN-CONTAINING PROTEIN 2"/>
    <property type="match status" value="1"/>
</dbReference>
<dbReference type="InterPro" id="IPR027443">
    <property type="entry name" value="IPNS-like_sf"/>
</dbReference>
<keyword evidence="2" id="KW-0223">Dioxygenase</keyword>
<evidence type="ECO:0000313" key="5">
    <source>
        <dbReference type="EMBL" id="MDR6510786.1"/>
    </source>
</evidence>
<dbReference type="InterPro" id="IPR051821">
    <property type="entry name" value="Asp/Asn_beta-hydroxylase"/>
</dbReference>
<dbReference type="RefSeq" id="WP_309804866.1">
    <property type="nucleotide sequence ID" value="NZ_JAVDRD010000003.1"/>
</dbReference>
<gene>
    <name evidence="5" type="ORF">J2792_001652</name>
</gene>
<evidence type="ECO:0000259" key="4">
    <source>
        <dbReference type="Pfam" id="PF05118"/>
    </source>
</evidence>
<dbReference type="Proteomes" id="UP001184150">
    <property type="component" value="Unassembled WGS sequence"/>
</dbReference>
<comment type="similarity">
    <text evidence="1">Belongs to the aspartyl/asparaginyl beta-hydroxylase family.</text>
</comment>
<evidence type="ECO:0000256" key="2">
    <source>
        <dbReference type="ARBA" id="ARBA00022964"/>
    </source>
</evidence>
<dbReference type="SUPFAM" id="SSF51197">
    <property type="entry name" value="Clavaminate synthase-like"/>
    <property type="match status" value="1"/>
</dbReference>
<dbReference type="Pfam" id="PF05118">
    <property type="entry name" value="Asp_Arg_Hydrox"/>
    <property type="match status" value="1"/>
</dbReference>
<dbReference type="Gene3D" id="2.60.120.330">
    <property type="entry name" value="B-lactam Antibiotic, Isopenicillin N Synthase, Chain"/>
    <property type="match status" value="1"/>
</dbReference>
<reference evidence="5 6" key="1">
    <citation type="submission" date="2023-07" db="EMBL/GenBank/DDBJ databases">
        <title>Sorghum-associated microbial communities from plants grown in Nebraska, USA.</title>
        <authorList>
            <person name="Schachtman D."/>
        </authorList>
    </citation>
    <scope>NUCLEOTIDE SEQUENCE [LARGE SCALE GENOMIC DNA]</scope>
    <source>
        <strain evidence="5 6">DS1027</strain>
    </source>
</reference>
<organism evidence="5 6">
    <name type="scientific">Novosphingobium capsulatum</name>
    <dbReference type="NCBI Taxonomy" id="13688"/>
    <lineage>
        <taxon>Bacteria</taxon>
        <taxon>Pseudomonadati</taxon>
        <taxon>Pseudomonadota</taxon>
        <taxon>Alphaproteobacteria</taxon>
        <taxon>Sphingomonadales</taxon>
        <taxon>Sphingomonadaceae</taxon>
        <taxon>Novosphingobium</taxon>
    </lineage>
</organism>
<keyword evidence="3" id="KW-0560">Oxidoreductase</keyword>
<comment type="caution">
    <text evidence="5">The sequence shown here is derived from an EMBL/GenBank/DDBJ whole genome shotgun (WGS) entry which is preliminary data.</text>
</comment>
<accession>A0ABU1ML78</accession>
<dbReference type="PANTHER" id="PTHR46332:SF5">
    <property type="entry name" value="ASPARTATE BETA-HYDROXYLASE DOMAIN CONTAINING 2"/>
    <property type="match status" value="1"/>
</dbReference>
<sequence length="346" mass="38819">MALDQAWLRLAGLRRALRQPQRALDAVHQALALAPLDFMALALRASLLERLAPDEAGRAWHEALAQRPSGELPAPLAMAVAAGERWHAEWSAKREARLDAAIGTLCNGENSDRDWRITRMRNNVLRRTRPFRSCPTHFHYPGLVEREFHPRARFPWLPEFERATPIIRAEMEALLASGRAELLPYLQYEDHEALAQWRDLNRNPDWSAIHLLRQGNRINVNAAACPATMALLETVAQPRIPGASPNAMFSLLAPGTTIPPHVGVNNTRLLCHLPLVVPPGCWFRVGAETRPWREGEGFVFDDTIEHEAANPSDRLRVVLIFDLWHPDLDSVEQEAVARIIASDGAV</sequence>
<name>A0ABU1ML78_9SPHN</name>
<evidence type="ECO:0000256" key="3">
    <source>
        <dbReference type="ARBA" id="ARBA00023002"/>
    </source>
</evidence>
<evidence type="ECO:0000256" key="1">
    <source>
        <dbReference type="ARBA" id="ARBA00007730"/>
    </source>
</evidence>
<keyword evidence="6" id="KW-1185">Reference proteome</keyword>
<proteinExistence type="inferred from homology"/>
<dbReference type="InterPro" id="IPR007803">
    <property type="entry name" value="Asp/Arg/Pro-Hydrxlase"/>
</dbReference>
<dbReference type="EMBL" id="JAVDRD010000003">
    <property type="protein sequence ID" value="MDR6510786.1"/>
    <property type="molecule type" value="Genomic_DNA"/>
</dbReference>